<organism evidence="1 2">
    <name type="scientific">Rhodothermus marinus (strain ATCC 43812 / DSM 4252 / R-10)</name>
    <name type="common">Rhodothermus obamensis</name>
    <dbReference type="NCBI Taxonomy" id="518766"/>
    <lineage>
        <taxon>Bacteria</taxon>
        <taxon>Pseudomonadati</taxon>
        <taxon>Rhodothermota</taxon>
        <taxon>Rhodothermia</taxon>
        <taxon>Rhodothermales</taxon>
        <taxon>Rhodothermaceae</taxon>
        <taxon>Rhodothermus</taxon>
    </lineage>
</organism>
<evidence type="ECO:0000313" key="2">
    <source>
        <dbReference type="Proteomes" id="UP000002221"/>
    </source>
</evidence>
<dbReference type="HOGENOM" id="CLU_2755221_0_0_10"/>
<name>D0MIE6_RHOM4</name>
<dbReference type="STRING" id="518766.Rmar_1365"/>
<reference evidence="1 2" key="1">
    <citation type="journal article" date="2009" name="Stand. Genomic Sci.">
        <title>Complete genome sequence of Rhodothermus marinus type strain (R-10).</title>
        <authorList>
            <person name="Nolan M."/>
            <person name="Tindall B.J."/>
            <person name="Pomrenke H."/>
            <person name="Lapidus A."/>
            <person name="Copeland A."/>
            <person name="Glavina Del Rio T."/>
            <person name="Lucas S."/>
            <person name="Chen F."/>
            <person name="Tice H."/>
            <person name="Cheng J.F."/>
            <person name="Saunders E."/>
            <person name="Han C."/>
            <person name="Bruce D."/>
            <person name="Goodwin L."/>
            <person name="Chain P."/>
            <person name="Pitluck S."/>
            <person name="Ovchinikova G."/>
            <person name="Pati A."/>
            <person name="Ivanova N."/>
            <person name="Mavromatis K."/>
            <person name="Chen A."/>
            <person name="Palaniappan K."/>
            <person name="Land M."/>
            <person name="Hauser L."/>
            <person name="Chang Y.J."/>
            <person name="Jeffries C.D."/>
            <person name="Brettin T."/>
            <person name="Goker M."/>
            <person name="Bristow J."/>
            <person name="Eisen J.A."/>
            <person name="Markowitz V."/>
            <person name="Hugenholtz P."/>
            <person name="Kyrpides N.C."/>
            <person name="Klenk H.P."/>
            <person name="Detter J.C."/>
        </authorList>
    </citation>
    <scope>NUCLEOTIDE SEQUENCE [LARGE SCALE GENOMIC DNA]</scope>
    <source>
        <strain evidence="2">ATCC 43812 / DSM 4252 / R-10</strain>
    </source>
</reference>
<sequence>MKRLMHSLKRQLLQLAHVMALPAYTYWGFCPVCGETTPWYADAWRGHYECMRCHRNPVTMPVDRREQAGA</sequence>
<dbReference type="KEGG" id="rmr:Rmar_1365"/>
<dbReference type="AlphaFoldDB" id="D0MIE6"/>
<dbReference type="EMBL" id="CP001807">
    <property type="protein sequence ID" value="ACY48254.1"/>
    <property type="molecule type" value="Genomic_DNA"/>
</dbReference>
<keyword evidence="2" id="KW-1185">Reference proteome</keyword>
<evidence type="ECO:0000313" key="1">
    <source>
        <dbReference type="EMBL" id="ACY48254.1"/>
    </source>
</evidence>
<dbReference type="Proteomes" id="UP000002221">
    <property type="component" value="Chromosome"/>
</dbReference>
<proteinExistence type="predicted"/>
<gene>
    <name evidence="1" type="ordered locus">Rmar_1365</name>
</gene>
<dbReference type="OrthoDB" id="1496171at2"/>
<protein>
    <submittedName>
        <fullName evidence="1">Uncharacterized protein</fullName>
    </submittedName>
</protein>
<dbReference type="RefSeq" id="WP_012843865.1">
    <property type="nucleotide sequence ID" value="NC_013501.1"/>
</dbReference>
<accession>D0MIE6</accession>